<keyword evidence="2" id="KW-1185">Reference proteome</keyword>
<name>A0ABU1TUT5_9FLAO</name>
<dbReference type="Proteomes" id="UP001255185">
    <property type="component" value="Unassembled WGS sequence"/>
</dbReference>
<protein>
    <submittedName>
        <fullName evidence="1">Uncharacterized protein</fullName>
    </submittedName>
</protein>
<gene>
    <name evidence="1" type="ORF">J2X31_003677</name>
</gene>
<proteinExistence type="predicted"/>
<reference evidence="1 2" key="1">
    <citation type="submission" date="2023-07" db="EMBL/GenBank/DDBJ databases">
        <title>Sorghum-associated microbial communities from plants grown in Nebraska, USA.</title>
        <authorList>
            <person name="Schachtman D."/>
        </authorList>
    </citation>
    <scope>NUCLEOTIDE SEQUENCE [LARGE SCALE GENOMIC DNA]</scope>
    <source>
        <strain evidence="1 2">3773</strain>
    </source>
</reference>
<dbReference type="EMBL" id="JAVDVI010000027">
    <property type="protein sequence ID" value="MDR6969644.1"/>
    <property type="molecule type" value="Genomic_DNA"/>
</dbReference>
<dbReference type="RefSeq" id="WP_310028918.1">
    <property type="nucleotide sequence ID" value="NZ_JAVDVI010000027.1"/>
</dbReference>
<evidence type="ECO:0000313" key="2">
    <source>
        <dbReference type="Proteomes" id="UP001255185"/>
    </source>
</evidence>
<evidence type="ECO:0000313" key="1">
    <source>
        <dbReference type="EMBL" id="MDR6969644.1"/>
    </source>
</evidence>
<accession>A0ABU1TUT5</accession>
<organism evidence="1 2">
    <name type="scientific">Flavobacterium arsenatis</name>
    <dbReference type="NCBI Taxonomy" id="1484332"/>
    <lineage>
        <taxon>Bacteria</taxon>
        <taxon>Pseudomonadati</taxon>
        <taxon>Bacteroidota</taxon>
        <taxon>Flavobacteriia</taxon>
        <taxon>Flavobacteriales</taxon>
        <taxon>Flavobacteriaceae</taxon>
        <taxon>Flavobacterium</taxon>
    </lineage>
</organism>
<sequence>MHDFNPIFNALIKEGFHQLPDTAPGTSKPYDFKITPYSLNTSLSFKFENLTHFIEFLKRSENISEEKITLLQNTFVDLGIDPNDFFYVNFFEKGKDLEM</sequence>
<comment type="caution">
    <text evidence="1">The sequence shown here is derived from an EMBL/GenBank/DDBJ whole genome shotgun (WGS) entry which is preliminary data.</text>
</comment>